<dbReference type="Pfam" id="PF00534">
    <property type="entry name" value="Glycos_transf_1"/>
    <property type="match status" value="1"/>
</dbReference>
<accession>A0ABQ5N0T2</accession>
<gene>
    <name evidence="4" type="ORF">bsdE14_00850</name>
</gene>
<dbReference type="SUPFAM" id="SSF53756">
    <property type="entry name" value="UDP-Glycosyltransferase/glycogen phosphorylase"/>
    <property type="match status" value="1"/>
</dbReference>
<feature type="domain" description="Glycosyltransferase subfamily 4-like N-terminal" evidence="3">
    <location>
        <begin position="16"/>
        <end position="176"/>
    </location>
</feature>
<evidence type="ECO:0008006" key="6">
    <source>
        <dbReference type="Google" id="ProtNLM"/>
    </source>
</evidence>
<dbReference type="Proteomes" id="UP001208567">
    <property type="component" value="Unassembled WGS sequence"/>
</dbReference>
<feature type="coiled-coil region" evidence="1">
    <location>
        <begin position="317"/>
        <end position="344"/>
    </location>
</feature>
<protein>
    <recommendedName>
        <fullName evidence="6">Glycosyltransferase</fullName>
    </recommendedName>
</protein>
<dbReference type="PANTHER" id="PTHR12526:SF630">
    <property type="entry name" value="GLYCOSYLTRANSFERASE"/>
    <property type="match status" value="1"/>
</dbReference>
<dbReference type="Gene3D" id="3.40.50.2000">
    <property type="entry name" value="Glycogen Phosphorylase B"/>
    <property type="match status" value="2"/>
</dbReference>
<reference evidence="4 5" key="1">
    <citation type="journal article" date="2024" name="Int. J. Syst. Evol. Microbiol.">
        <title>Clostridium omnivorum sp. nov., isolated from anoxic soil under the treatment of reductive soil disinfestation.</title>
        <authorList>
            <person name="Ueki A."/>
            <person name="Tonouchi A."/>
            <person name="Kaku N."/>
            <person name="Honma S."/>
            <person name="Ueki K."/>
        </authorList>
    </citation>
    <scope>NUCLEOTIDE SEQUENCE [LARGE SCALE GENOMIC DNA]</scope>
    <source>
        <strain evidence="4 5">E14</strain>
    </source>
</reference>
<dbReference type="Pfam" id="PF13439">
    <property type="entry name" value="Glyco_transf_4"/>
    <property type="match status" value="1"/>
</dbReference>
<sequence>MKIKILFIITTFQKDGPGNYLKYLVKYLDKSKFEIYACCLYNNGEIQQELEYLGVKTFVFDMKSFIDISIVWKLKRLITEIEPDVVNTILLRADLFGRTAAIGKCKVLLSTILNQDDYRQKTTLSDKILMHFDEKLSNKYTNKIIVEAVGVKKYCIKYQNIDEEKYEVINSLIDVNEIPQNIKTLPFESKDKIIIGTAGRLHPQKGQEYLIEAFKSIANKYPNALLYIYGSGELECHLREIVGENDLHDRIFFKGYTNNLYGALSEMDIYVMPSMWEGGAPISVLSSMAVGLPIISTNVGGIDEFISDGNEGLLIDVNDKNKVASKLEKAIESLINNKDKAKNLGANAKIKLYNNFAADKIAKKYEHLCFKLLGIDS</sequence>
<dbReference type="InterPro" id="IPR028098">
    <property type="entry name" value="Glyco_trans_4-like_N"/>
</dbReference>
<name>A0ABQ5N0T2_9CLOT</name>
<feature type="domain" description="Glycosyl transferase family 1" evidence="2">
    <location>
        <begin position="189"/>
        <end position="349"/>
    </location>
</feature>
<organism evidence="4 5">
    <name type="scientific">Clostridium omnivorum</name>
    <dbReference type="NCBI Taxonomy" id="1604902"/>
    <lineage>
        <taxon>Bacteria</taxon>
        <taxon>Bacillati</taxon>
        <taxon>Bacillota</taxon>
        <taxon>Clostridia</taxon>
        <taxon>Eubacteriales</taxon>
        <taxon>Clostridiaceae</taxon>
        <taxon>Clostridium</taxon>
    </lineage>
</organism>
<comment type="caution">
    <text evidence="4">The sequence shown here is derived from an EMBL/GenBank/DDBJ whole genome shotgun (WGS) entry which is preliminary data.</text>
</comment>
<keyword evidence="5" id="KW-1185">Reference proteome</keyword>
<dbReference type="RefSeq" id="WP_264847941.1">
    <property type="nucleotide sequence ID" value="NZ_BRXR01000001.1"/>
</dbReference>
<evidence type="ECO:0000313" key="4">
    <source>
        <dbReference type="EMBL" id="GLC28675.1"/>
    </source>
</evidence>
<proteinExistence type="predicted"/>
<evidence type="ECO:0000313" key="5">
    <source>
        <dbReference type="Proteomes" id="UP001208567"/>
    </source>
</evidence>
<evidence type="ECO:0000259" key="2">
    <source>
        <dbReference type="Pfam" id="PF00534"/>
    </source>
</evidence>
<dbReference type="PANTHER" id="PTHR12526">
    <property type="entry name" value="GLYCOSYLTRANSFERASE"/>
    <property type="match status" value="1"/>
</dbReference>
<keyword evidence="1" id="KW-0175">Coiled coil</keyword>
<dbReference type="InterPro" id="IPR001296">
    <property type="entry name" value="Glyco_trans_1"/>
</dbReference>
<evidence type="ECO:0000259" key="3">
    <source>
        <dbReference type="Pfam" id="PF13439"/>
    </source>
</evidence>
<evidence type="ECO:0000256" key="1">
    <source>
        <dbReference type="SAM" id="Coils"/>
    </source>
</evidence>
<dbReference type="EMBL" id="BRXR01000001">
    <property type="protein sequence ID" value="GLC28675.1"/>
    <property type="molecule type" value="Genomic_DNA"/>
</dbReference>